<keyword evidence="1" id="KW-0472">Membrane</keyword>
<dbReference type="STRING" id="1121307.CLCY_10c00490"/>
<organism evidence="2 3">
    <name type="scientific">Clostridium cylindrosporum DSM 605</name>
    <dbReference type="NCBI Taxonomy" id="1121307"/>
    <lineage>
        <taxon>Bacteria</taxon>
        <taxon>Bacillati</taxon>
        <taxon>Bacillota</taxon>
        <taxon>Clostridia</taxon>
        <taxon>Eubacteriales</taxon>
        <taxon>Clostridiaceae</taxon>
        <taxon>Clostridium</taxon>
    </lineage>
</organism>
<protein>
    <submittedName>
        <fullName evidence="2">Uncharacterized protein</fullName>
    </submittedName>
</protein>
<dbReference type="EMBL" id="LFVU01000007">
    <property type="protein sequence ID" value="KMT22504.1"/>
    <property type="molecule type" value="Genomic_DNA"/>
</dbReference>
<keyword evidence="1" id="KW-0812">Transmembrane</keyword>
<feature type="transmembrane region" description="Helical" evidence="1">
    <location>
        <begin position="38"/>
        <end position="64"/>
    </location>
</feature>
<evidence type="ECO:0000313" key="3">
    <source>
        <dbReference type="Proteomes" id="UP000036756"/>
    </source>
</evidence>
<keyword evidence="1" id="KW-1133">Transmembrane helix</keyword>
<sequence length="81" mass="9454">MKKIKFFIYGSVVLATILGVYAQDISYYMSSNFEKIYPLYCLTVLTLISITLFLVTPILMSKFIKKNRIEKKKICSISHYK</sequence>
<dbReference type="AlphaFoldDB" id="A0A0J8DE72"/>
<evidence type="ECO:0000313" key="2">
    <source>
        <dbReference type="EMBL" id="KMT22504.1"/>
    </source>
</evidence>
<gene>
    <name evidence="2" type="ORF">CLCY_10c00490</name>
</gene>
<dbReference type="PATRIC" id="fig|1121307.3.peg.52"/>
<accession>A0A0J8DE72</accession>
<keyword evidence="3" id="KW-1185">Reference proteome</keyword>
<dbReference type="Proteomes" id="UP000036756">
    <property type="component" value="Unassembled WGS sequence"/>
</dbReference>
<proteinExistence type="predicted"/>
<name>A0A0J8DE72_CLOCY</name>
<comment type="caution">
    <text evidence="2">The sequence shown here is derived from an EMBL/GenBank/DDBJ whole genome shotgun (WGS) entry which is preliminary data.</text>
</comment>
<evidence type="ECO:0000256" key="1">
    <source>
        <dbReference type="SAM" id="Phobius"/>
    </source>
</evidence>
<reference evidence="2 3" key="1">
    <citation type="submission" date="2015-06" db="EMBL/GenBank/DDBJ databases">
        <title>Draft genome sequence of the purine-degrading Clostridium cylindrosporum HC-1 (DSM 605).</title>
        <authorList>
            <person name="Poehlein A."/>
            <person name="Schiel-Bengelsdorf B."/>
            <person name="Bengelsdorf F."/>
            <person name="Daniel R."/>
            <person name="Duerre P."/>
        </authorList>
    </citation>
    <scope>NUCLEOTIDE SEQUENCE [LARGE SCALE GENOMIC DNA]</scope>
    <source>
        <strain evidence="2 3">DSM 605</strain>
    </source>
</reference>